<dbReference type="InterPro" id="IPR010721">
    <property type="entry name" value="UstE-like"/>
</dbReference>
<dbReference type="Proteomes" id="UP001145021">
    <property type="component" value="Unassembled WGS sequence"/>
</dbReference>
<name>A0A9W7XJI2_9FUNG</name>
<dbReference type="Pfam" id="PF06966">
    <property type="entry name" value="DUF1295"/>
    <property type="match status" value="1"/>
</dbReference>
<organism evidence="2 3">
    <name type="scientific">Coemansia asiatica</name>
    <dbReference type="NCBI Taxonomy" id="1052880"/>
    <lineage>
        <taxon>Eukaryota</taxon>
        <taxon>Fungi</taxon>
        <taxon>Fungi incertae sedis</taxon>
        <taxon>Zoopagomycota</taxon>
        <taxon>Kickxellomycotina</taxon>
        <taxon>Kickxellomycetes</taxon>
        <taxon>Kickxellales</taxon>
        <taxon>Kickxellaceae</taxon>
        <taxon>Coemansia</taxon>
    </lineage>
</organism>
<dbReference type="AlphaFoldDB" id="A0A9W7XJI2"/>
<comment type="caution">
    <text evidence="2">The sequence shown here is derived from an EMBL/GenBank/DDBJ whole genome shotgun (WGS) entry which is preliminary data.</text>
</comment>
<evidence type="ECO:0000313" key="2">
    <source>
        <dbReference type="EMBL" id="KAJ1643742.1"/>
    </source>
</evidence>
<dbReference type="PANTHER" id="PTHR32251:SF23">
    <property type="entry name" value="3-OXO-5-ALPHA-STEROID 4-DEHYDROGENASE (DUF1295)"/>
    <property type="match status" value="1"/>
</dbReference>
<dbReference type="EMBL" id="JANBOH010000225">
    <property type="protein sequence ID" value="KAJ1643742.1"/>
    <property type="molecule type" value="Genomic_DNA"/>
</dbReference>
<keyword evidence="1" id="KW-1133">Transmembrane helix</keyword>
<protein>
    <recommendedName>
        <fullName evidence="4">Steroid 5-alpha reductase C-terminal domain-containing protein</fullName>
    </recommendedName>
</protein>
<evidence type="ECO:0000256" key="1">
    <source>
        <dbReference type="SAM" id="Phobius"/>
    </source>
</evidence>
<keyword evidence="1" id="KW-0812">Transmembrane</keyword>
<feature type="transmembrane region" description="Helical" evidence="1">
    <location>
        <begin position="140"/>
        <end position="163"/>
    </location>
</feature>
<keyword evidence="3" id="KW-1185">Reference proteome</keyword>
<feature type="transmembrane region" description="Helical" evidence="1">
    <location>
        <begin position="30"/>
        <end position="47"/>
    </location>
</feature>
<dbReference type="Gene3D" id="1.20.120.1630">
    <property type="match status" value="1"/>
</dbReference>
<dbReference type="GO" id="GO:0016020">
    <property type="term" value="C:membrane"/>
    <property type="evidence" value="ECO:0007669"/>
    <property type="project" value="TreeGrafter"/>
</dbReference>
<accession>A0A9W7XJI2</accession>
<dbReference type="PANTHER" id="PTHR32251">
    <property type="entry name" value="3-OXO-5-ALPHA-STEROID 4-DEHYDROGENASE"/>
    <property type="match status" value="1"/>
</dbReference>
<evidence type="ECO:0000313" key="3">
    <source>
        <dbReference type="Proteomes" id="UP001145021"/>
    </source>
</evidence>
<feature type="transmembrane region" description="Helical" evidence="1">
    <location>
        <begin position="175"/>
        <end position="194"/>
    </location>
</feature>
<gene>
    <name evidence="2" type="ORF">LPJ64_004521</name>
</gene>
<keyword evidence="1" id="KW-0472">Membrane</keyword>
<reference evidence="2" key="1">
    <citation type="submission" date="2022-07" db="EMBL/GenBank/DDBJ databases">
        <title>Phylogenomic reconstructions and comparative analyses of Kickxellomycotina fungi.</title>
        <authorList>
            <person name="Reynolds N.K."/>
            <person name="Stajich J.E."/>
            <person name="Barry K."/>
            <person name="Grigoriev I.V."/>
            <person name="Crous P."/>
            <person name="Smith M.E."/>
        </authorList>
    </citation>
    <scope>NUCLEOTIDE SEQUENCE</scope>
    <source>
        <strain evidence="2">NBRC 105413</strain>
    </source>
</reference>
<sequence>MTCFCPATLRSIFQAFPPSTPFQGTESPQIRVFFWSTALASFLLTFVKQRGRRNYSIVDRIWPLYPLCFLVQWQMQATRTSPQSVVIQSLVYLWGMRLCFNSLRRGDYRVGAEDYRWKHVQMWFSQIFGNGLTGSLAWEAFNLGFIAVFQLALLYLIALPVRLVILQSSEGQWDLLLVSLAVAMLLTLAGEALADQQQYAYQQHKRVHPDRIGFVHQGLWRFSRHPNVFCEGLFWVLVSIFCMRAGGVDAGVCENAWYWAGPLCLLVLLSSSVRLTESISLGKYPAYKAYVVKTSRILPMVPRDNREVIDIAHSYHFVH</sequence>
<proteinExistence type="predicted"/>
<evidence type="ECO:0008006" key="4">
    <source>
        <dbReference type="Google" id="ProtNLM"/>
    </source>
</evidence>